<reference evidence="1" key="2">
    <citation type="submission" date="2020-11" db="EMBL/GenBank/DDBJ databases">
        <authorList>
            <person name="McCartney M.A."/>
            <person name="Auch B."/>
            <person name="Kono T."/>
            <person name="Mallez S."/>
            <person name="Becker A."/>
            <person name="Gohl D.M."/>
            <person name="Silverstein K.A.T."/>
            <person name="Koren S."/>
            <person name="Bechman K.B."/>
            <person name="Herman A."/>
            <person name="Abrahante J.E."/>
            <person name="Garbe J."/>
        </authorList>
    </citation>
    <scope>NUCLEOTIDE SEQUENCE</scope>
    <source>
        <strain evidence="1">Duluth1</strain>
        <tissue evidence="1">Whole animal</tissue>
    </source>
</reference>
<proteinExistence type="predicted"/>
<keyword evidence="2" id="KW-1185">Reference proteome</keyword>
<comment type="caution">
    <text evidence="1">The sequence shown here is derived from an EMBL/GenBank/DDBJ whole genome shotgun (WGS) entry which is preliminary data.</text>
</comment>
<dbReference type="Proteomes" id="UP000828390">
    <property type="component" value="Unassembled WGS sequence"/>
</dbReference>
<evidence type="ECO:0000313" key="2">
    <source>
        <dbReference type="Proteomes" id="UP000828390"/>
    </source>
</evidence>
<gene>
    <name evidence="1" type="ORF">DPMN_127972</name>
</gene>
<dbReference type="AlphaFoldDB" id="A0A9D4GYK2"/>
<sequence length="73" mass="8518">MAFFFQRATFDLHRSFALDLTTRRYRKTLMLFCAARPLGTPLPRFAGIGTVHCYLSQSLDMPSWMPGRFRFPV</sequence>
<reference evidence="1" key="1">
    <citation type="journal article" date="2019" name="bioRxiv">
        <title>The Genome of the Zebra Mussel, Dreissena polymorpha: A Resource for Invasive Species Research.</title>
        <authorList>
            <person name="McCartney M.A."/>
            <person name="Auch B."/>
            <person name="Kono T."/>
            <person name="Mallez S."/>
            <person name="Zhang Y."/>
            <person name="Obille A."/>
            <person name="Becker A."/>
            <person name="Abrahante J.E."/>
            <person name="Garbe J."/>
            <person name="Badalamenti J.P."/>
            <person name="Herman A."/>
            <person name="Mangelson H."/>
            <person name="Liachko I."/>
            <person name="Sullivan S."/>
            <person name="Sone E.D."/>
            <person name="Koren S."/>
            <person name="Silverstein K.A.T."/>
            <person name="Beckman K.B."/>
            <person name="Gohl D.M."/>
        </authorList>
    </citation>
    <scope>NUCLEOTIDE SEQUENCE</scope>
    <source>
        <strain evidence="1">Duluth1</strain>
        <tissue evidence="1">Whole animal</tissue>
    </source>
</reference>
<dbReference type="EMBL" id="JAIWYP010000005">
    <property type="protein sequence ID" value="KAH3826081.1"/>
    <property type="molecule type" value="Genomic_DNA"/>
</dbReference>
<protein>
    <submittedName>
        <fullName evidence="1">Uncharacterized protein</fullName>
    </submittedName>
</protein>
<organism evidence="1 2">
    <name type="scientific">Dreissena polymorpha</name>
    <name type="common">Zebra mussel</name>
    <name type="synonym">Mytilus polymorpha</name>
    <dbReference type="NCBI Taxonomy" id="45954"/>
    <lineage>
        <taxon>Eukaryota</taxon>
        <taxon>Metazoa</taxon>
        <taxon>Spiralia</taxon>
        <taxon>Lophotrochozoa</taxon>
        <taxon>Mollusca</taxon>
        <taxon>Bivalvia</taxon>
        <taxon>Autobranchia</taxon>
        <taxon>Heteroconchia</taxon>
        <taxon>Euheterodonta</taxon>
        <taxon>Imparidentia</taxon>
        <taxon>Neoheterodontei</taxon>
        <taxon>Myida</taxon>
        <taxon>Dreissenoidea</taxon>
        <taxon>Dreissenidae</taxon>
        <taxon>Dreissena</taxon>
    </lineage>
</organism>
<evidence type="ECO:0000313" key="1">
    <source>
        <dbReference type="EMBL" id="KAH3826081.1"/>
    </source>
</evidence>
<accession>A0A9D4GYK2</accession>
<name>A0A9D4GYK2_DREPO</name>